<dbReference type="AlphaFoldDB" id="A0A3S2VP80"/>
<dbReference type="OrthoDB" id="450111at2"/>
<dbReference type="Proteomes" id="UP000287447">
    <property type="component" value="Unassembled WGS sequence"/>
</dbReference>
<gene>
    <name evidence="1" type="ORF">EOI86_03460</name>
</gene>
<dbReference type="PANTHER" id="PTHR33835:SF1">
    <property type="entry name" value="METALLO-BETA-LACTAMASE DOMAIN-CONTAINING PROTEIN"/>
    <property type="match status" value="1"/>
</dbReference>
<dbReference type="RefSeq" id="WP_127763732.1">
    <property type="nucleotide sequence ID" value="NZ_SADE01000001.1"/>
</dbReference>
<name>A0A3S2VP80_9PROT</name>
<dbReference type="InterPro" id="IPR036866">
    <property type="entry name" value="RibonucZ/Hydroxyglut_hydro"/>
</dbReference>
<evidence type="ECO:0000313" key="2">
    <source>
        <dbReference type="Proteomes" id="UP000287447"/>
    </source>
</evidence>
<dbReference type="Pfam" id="PF14234">
    <property type="entry name" value="DUF4336"/>
    <property type="match status" value="1"/>
</dbReference>
<dbReference type="SUPFAM" id="SSF56281">
    <property type="entry name" value="Metallo-hydrolase/oxidoreductase"/>
    <property type="match status" value="1"/>
</dbReference>
<comment type="caution">
    <text evidence="1">The sequence shown here is derived from an EMBL/GenBank/DDBJ whole genome shotgun (WGS) entry which is preliminary data.</text>
</comment>
<organism evidence="1 2">
    <name type="scientific">Hwanghaeella grinnelliae</name>
    <dbReference type="NCBI Taxonomy" id="2500179"/>
    <lineage>
        <taxon>Bacteria</taxon>
        <taxon>Pseudomonadati</taxon>
        <taxon>Pseudomonadota</taxon>
        <taxon>Alphaproteobacteria</taxon>
        <taxon>Rhodospirillales</taxon>
        <taxon>Rhodospirillaceae</taxon>
        <taxon>Hwanghaeella</taxon>
    </lineage>
</organism>
<keyword evidence="2" id="KW-1185">Reference proteome</keyword>
<reference evidence="2" key="1">
    <citation type="submission" date="2019-01" db="EMBL/GenBank/DDBJ databases">
        <title>Gri0909 isolated from a small marine red alga.</title>
        <authorList>
            <person name="Kim J."/>
            <person name="Jeong S.E."/>
            <person name="Jeon C.O."/>
        </authorList>
    </citation>
    <scope>NUCLEOTIDE SEQUENCE [LARGE SCALE GENOMIC DNA]</scope>
    <source>
        <strain evidence="2">Gri0909</strain>
    </source>
</reference>
<sequence>METAKALQELGPDIWIAEGDCVSFYGFPYPTRSVVVRLGNGDLWVWSPIALSPDLKQAVDALGSVRHLVSPNKIHHLYLQDWARDYPQAKIWGPASTAAKRSDISFQPPLTDTAPPDWAGEIEQIHVTGSTAMDEVVFFHRPSRTLILADLSENFSKAFLRAEWGRWKAWVAGLWGIVEGKGYAPLEWRLSFLNRTPLKRAKARMLDLNPKAVIMAHGEWQRDNGRDYVQRAFRWV</sequence>
<dbReference type="PANTHER" id="PTHR33835">
    <property type="entry name" value="YALI0C07656P"/>
    <property type="match status" value="1"/>
</dbReference>
<accession>A0A3S2VP80</accession>
<protein>
    <submittedName>
        <fullName evidence="1">DUF4336 domain-containing protein</fullName>
    </submittedName>
</protein>
<proteinExistence type="predicted"/>
<dbReference type="EMBL" id="SADE01000001">
    <property type="protein sequence ID" value="RVU38360.1"/>
    <property type="molecule type" value="Genomic_DNA"/>
</dbReference>
<evidence type="ECO:0000313" key="1">
    <source>
        <dbReference type="EMBL" id="RVU38360.1"/>
    </source>
</evidence>
<dbReference type="Gene3D" id="3.60.15.10">
    <property type="entry name" value="Ribonuclease Z/Hydroxyacylglutathione hydrolase-like"/>
    <property type="match status" value="1"/>
</dbReference>
<dbReference type="InterPro" id="IPR025638">
    <property type="entry name" value="DUF4336"/>
</dbReference>